<name>A0A919YPJ3_9BACL</name>
<dbReference type="InterPro" id="IPR003848">
    <property type="entry name" value="DUF218"/>
</dbReference>
<keyword evidence="2" id="KW-0812">Transmembrane</keyword>
<dbReference type="GO" id="GO:0005886">
    <property type="term" value="C:plasma membrane"/>
    <property type="evidence" value="ECO:0007669"/>
    <property type="project" value="TreeGrafter"/>
</dbReference>
<reference evidence="4" key="1">
    <citation type="submission" date="2021-03" db="EMBL/GenBank/DDBJ databases">
        <title>Antimicrobial resistance genes in bacteria isolated from Japanese honey, and their potential for conferring macrolide and lincosamide resistance in the American foulbrood pathogen Paenibacillus larvae.</title>
        <authorList>
            <person name="Okamoto M."/>
            <person name="Kumagai M."/>
            <person name="Kanamori H."/>
            <person name="Takamatsu D."/>
        </authorList>
    </citation>
    <scope>NUCLEOTIDE SEQUENCE</scope>
    <source>
        <strain evidence="4">J40TS1</strain>
    </source>
</reference>
<dbReference type="RefSeq" id="WP_213513189.1">
    <property type="nucleotide sequence ID" value="NZ_BOSE01000001.1"/>
</dbReference>
<dbReference type="PANTHER" id="PTHR30336">
    <property type="entry name" value="INNER MEMBRANE PROTEIN, PROBABLE PERMEASE"/>
    <property type="match status" value="1"/>
</dbReference>
<dbReference type="Pfam" id="PF02698">
    <property type="entry name" value="DUF218"/>
    <property type="match status" value="1"/>
</dbReference>
<dbReference type="AlphaFoldDB" id="A0A919YPJ3"/>
<keyword evidence="5" id="KW-1185">Reference proteome</keyword>
<evidence type="ECO:0000313" key="4">
    <source>
        <dbReference type="EMBL" id="GIP15026.1"/>
    </source>
</evidence>
<feature type="compositionally biased region" description="Polar residues" evidence="1">
    <location>
        <begin position="23"/>
        <end position="40"/>
    </location>
</feature>
<feature type="compositionally biased region" description="Basic and acidic residues" evidence="1">
    <location>
        <begin position="41"/>
        <end position="54"/>
    </location>
</feature>
<evidence type="ECO:0000256" key="2">
    <source>
        <dbReference type="SAM" id="Phobius"/>
    </source>
</evidence>
<dbReference type="InterPro" id="IPR014729">
    <property type="entry name" value="Rossmann-like_a/b/a_fold"/>
</dbReference>
<keyword evidence="2" id="KW-0472">Membrane</keyword>
<keyword evidence="2" id="KW-1133">Transmembrane helix</keyword>
<dbReference type="Proteomes" id="UP000683139">
    <property type="component" value="Unassembled WGS sequence"/>
</dbReference>
<dbReference type="Gene3D" id="3.40.50.620">
    <property type="entry name" value="HUPs"/>
    <property type="match status" value="1"/>
</dbReference>
<evidence type="ECO:0000313" key="5">
    <source>
        <dbReference type="Proteomes" id="UP000683139"/>
    </source>
</evidence>
<evidence type="ECO:0000259" key="3">
    <source>
        <dbReference type="Pfam" id="PF02698"/>
    </source>
</evidence>
<dbReference type="EMBL" id="BOSE01000001">
    <property type="protein sequence ID" value="GIP15026.1"/>
    <property type="molecule type" value="Genomic_DNA"/>
</dbReference>
<protein>
    <recommendedName>
        <fullName evidence="3">DUF218 domain-containing protein</fullName>
    </recommendedName>
</protein>
<feature type="transmembrane region" description="Helical" evidence="2">
    <location>
        <begin position="116"/>
        <end position="139"/>
    </location>
</feature>
<accession>A0A919YPJ3</accession>
<feature type="compositionally biased region" description="Basic residues" evidence="1">
    <location>
        <begin position="86"/>
        <end position="107"/>
    </location>
</feature>
<comment type="caution">
    <text evidence="4">The sequence shown here is derived from an EMBL/GenBank/DDBJ whole genome shotgun (WGS) entry which is preliminary data.</text>
</comment>
<feature type="compositionally biased region" description="Polar residues" evidence="1">
    <location>
        <begin position="1"/>
        <end position="14"/>
    </location>
</feature>
<feature type="domain" description="DUF218" evidence="3">
    <location>
        <begin position="151"/>
        <end position="294"/>
    </location>
</feature>
<feature type="region of interest" description="Disordered" evidence="1">
    <location>
        <begin position="1"/>
        <end position="107"/>
    </location>
</feature>
<sequence>MSKRSASASPTQGKPKQAPAGKAQSTAKAGRSKSQPSASSKKTERNKEFDDFFKETAAGSAPASTATAKAAGTPTAKSEKSGKQAAKPKSKPKSKPAAAKRKKRKKQDGRLKPLKLLFRAALLAACAVLIWCLYAYYVIIFHEQQPLQKADAGIILGAALWNEQPSPALKERLDYAIELYEEGLVDYLILSGGKPNYSRGLSEAEGMQRYLADAGIPQDKLLLETQSRDTYENVEFSKRVAEKHGLSSLMIISHQYHTKRAEDIAAYVGLKHVQTAGTDTKVLNESYHYTREMLAYTKWQLNKLLMPLGLMI</sequence>
<dbReference type="CDD" id="cd06259">
    <property type="entry name" value="YdcF-like"/>
    <property type="match status" value="1"/>
</dbReference>
<proteinExistence type="predicted"/>
<dbReference type="InterPro" id="IPR051599">
    <property type="entry name" value="Cell_Envelope_Assoc"/>
</dbReference>
<evidence type="ECO:0000256" key="1">
    <source>
        <dbReference type="SAM" id="MobiDB-lite"/>
    </source>
</evidence>
<gene>
    <name evidence="4" type="ORF">J40TS1_06680</name>
</gene>
<organism evidence="4 5">
    <name type="scientific">Paenibacillus montaniterrae</name>
    <dbReference type="NCBI Taxonomy" id="429341"/>
    <lineage>
        <taxon>Bacteria</taxon>
        <taxon>Bacillati</taxon>
        <taxon>Bacillota</taxon>
        <taxon>Bacilli</taxon>
        <taxon>Bacillales</taxon>
        <taxon>Paenibacillaceae</taxon>
        <taxon>Paenibacillus</taxon>
    </lineage>
</organism>
<feature type="compositionally biased region" description="Low complexity" evidence="1">
    <location>
        <begin position="56"/>
        <end position="76"/>
    </location>
</feature>
<dbReference type="PANTHER" id="PTHR30336:SF20">
    <property type="entry name" value="DUF218 DOMAIN-CONTAINING PROTEIN"/>
    <property type="match status" value="1"/>
</dbReference>